<organism evidence="1 2">
    <name type="scientific">Tritrichomonas musculus</name>
    <dbReference type="NCBI Taxonomy" id="1915356"/>
    <lineage>
        <taxon>Eukaryota</taxon>
        <taxon>Metamonada</taxon>
        <taxon>Parabasalia</taxon>
        <taxon>Tritrichomonadida</taxon>
        <taxon>Tritrichomonadidae</taxon>
        <taxon>Tritrichomonas</taxon>
    </lineage>
</organism>
<protein>
    <submittedName>
        <fullName evidence="1">Uncharacterized protein</fullName>
    </submittedName>
</protein>
<evidence type="ECO:0000313" key="2">
    <source>
        <dbReference type="Proteomes" id="UP001470230"/>
    </source>
</evidence>
<evidence type="ECO:0000313" key="1">
    <source>
        <dbReference type="EMBL" id="KAK8853567.1"/>
    </source>
</evidence>
<name>A0ABR2HV91_9EUKA</name>
<dbReference type="Proteomes" id="UP001470230">
    <property type="component" value="Unassembled WGS sequence"/>
</dbReference>
<comment type="caution">
    <text evidence="1">The sequence shown here is derived from an EMBL/GenBank/DDBJ whole genome shotgun (WGS) entry which is preliminary data.</text>
</comment>
<sequence>MKTLLQFNSGDNTFSTFSEEFHEKDIPLPIGEKTHLMLTHPNHTISQIEKSFISMEIEFEVGFDKELNYANWIKEEYSDELAVTIKQKDEHQINQIFVGFKDAVEIISEARFYCDGKLINEYYQNEMIRESFAYNSIRTKDAKITCPHSHSLWENVCIMSPNVCGCYIPMTELVWDKASKTPKWKKITMEIIIPLTDQLVLQ</sequence>
<reference evidence="1 2" key="1">
    <citation type="submission" date="2024-04" db="EMBL/GenBank/DDBJ databases">
        <title>Tritrichomonas musculus Genome.</title>
        <authorList>
            <person name="Alves-Ferreira E."/>
            <person name="Grigg M."/>
            <person name="Lorenzi H."/>
            <person name="Galac M."/>
        </authorList>
    </citation>
    <scope>NUCLEOTIDE SEQUENCE [LARGE SCALE GENOMIC DNA]</scope>
    <source>
        <strain evidence="1 2">EAF2021</strain>
    </source>
</reference>
<gene>
    <name evidence="1" type="ORF">M9Y10_017128</name>
</gene>
<keyword evidence="2" id="KW-1185">Reference proteome</keyword>
<dbReference type="EMBL" id="JAPFFF010000022">
    <property type="protein sequence ID" value="KAK8853567.1"/>
    <property type="molecule type" value="Genomic_DNA"/>
</dbReference>
<accession>A0ABR2HV91</accession>
<proteinExistence type="predicted"/>